<organism evidence="1 2">
    <name type="scientific">Streptomyces osmaniensis</name>
    <dbReference type="NCBI Taxonomy" id="593134"/>
    <lineage>
        <taxon>Bacteria</taxon>
        <taxon>Bacillati</taxon>
        <taxon>Actinomycetota</taxon>
        <taxon>Actinomycetes</taxon>
        <taxon>Kitasatosporales</taxon>
        <taxon>Streptomycetaceae</taxon>
        <taxon>Streptomyces</taxon>
    </lineage>
</organism>
<name>A0ABP6Z6Y7_9ACTN</name>
<accession>A0ABP6Z6Y7</accession>
<sequence>MSGGGARDDDGLFVERVEVVVDQPRGHARGLGPDEFDESAAAGLAQGGRGSVALEEPGDGGVVQSGAEGALEAGVELGEQPRIRLLVWVASAARSWSKPVRTVSSAVISSVSSSERRVCGMVRAASAITAASLASVFA</sequence>
<dbReference type="EMBL" id="BAABCE010000041">
    <property type="protein sequence ID" value="GAA3596269.1"/>
    <property type="molecule type" value="Genomic_DNA"/>
</dbReference>
<proteinExistence type="predicted"/>
<evidence type="ECO:0000313" key="1">
    <source>
        <dbReference type="EMBL" id="GAA3596269.1"/>
    </source>
</evidence>
<gene>
    <name evidence="1" type="ORF">GCM10022295_91540</name>
</gene>
<reference evidence="2" key="1">
    <citation type="journal article" date="2019" name="Int. J. Syst. Evol. Microbiol.">
        <title>The Global Catalogue of Microorganisms (GCM) 10K type strain sequencing project: providing services to taxonomists for standard genome sequencing and annotation.</title>
        <authorList>
            <consortium name="The Broad Institute Genomics Platform"/>
            <consortium name="The Broad Institute Genome Sequencing Center for Infectious Disease"/>
            <person name="Wu L."/>
            <person name="Ma J."/>
        </authorList>
    </citation>
    <scope>NUCLEOTIDE SEQUENCE [LARGE SCALE GENOMIC DNA]</scope>
    <source>
        <strain evidence="2">JCM 17656</strain>
    </source>
</reference>
<protein>
    <submittedName>
        <fullName evidence="1">Uncharacterized protein</fullName>
    </submittedName>
</protein>
<dbReference type="Proteomes" id="UP001500707">
    <property type="component" value="Unassembled WGS sequence"/>
</dbReference>
<comment type="caution">
    <text evidence="1">The sequence shown here is derived from an EMBL/GenBank/DDBJ whole genome shotgun (WGS) entry which is preliminary data.</text>
</comment>
<evidence type="ECO:0000313" key="2">
    <source>
        <dbReference type="Proteomes" id="UP001500707"/>
    </source>
</evidence>
<keyword evidence="2" id="KW-1185">Reference proteome</keyword>